<keyword evidence="4" id="KW-0808">Transferase</keyword>
<accession>A0A9X1VBS0</accession>
<dbReference type="CDD" id="cd05276">
    <property type="entry name" value="p53_inducible_oxidoreductase"/>
    <property type="match status" value="1"/>
</dbReference>
<evidence type="ECO:0000256" key="1">
    <source>
        <dbReference type="ARBA" id="ARBA00022857"/>
    </source>
</evidence>
<dbReference type="Gene3D" id="3.90.180.10">
    <property type="entry name" value="Medium-chain alcohol dehydrogenases, catalytic domain"/>
    <property type="match status" value="1"/>
</dbReference>
<protein>
    <submittedName>
        <fullName evidence="4">Phthiocerol/phenolphthiocerol synthesis polyketide synthase type I PpsC</fullName>
        <ecNumber evidence="4">2.3.1.41</ecNumber>
    </submittedName>
</protein>
<dbReference type="GO" id="GO:0004315">
    <property type="term" value="F:3-oxoacyl-[acyl-carrier-protein] synthase activity"/>
    <property type="evidence" value="ECO:0007669"/>
    <property type="project" value="UniProtKB-EC"/>
</dbReference>
<dbReference type="InterPro" id="IPR036291">
    <property type="entry name" value="NAD(P)-bd_dom_sf"/>
</dbReference>
<dbReference type="InterPro" id="IPR014189">
    <property type="entry name" value="Quinone_OxRdtase_PIG3"/>
</dbReference>
<dbReference type="GO" id="GO:0016651">
    <property type="term" value="F:oxidoreductase activity, acting on NAD(P)H"/>
    <property type="evidence" value="ECO:0007669"/>
    <property type="project" value="TreeGrafter"/>
</dbReference>
<dbReference type="Gene3D" id="3.40.50.720">
    <property type="entry name" value="NAD(P)-binding Rossmann-like Domain"/>
    <property type="match status" value="1"/>
</dbReference>
<dbReference type="GO" id="GO:0070402">
    <property type="term" value="F:NADPH binding"/>
    <property type="evidence" value="ECO:0007669"/>
    <property type="project" value="TreeGrafter"/>
</dbReference>
<gene>
    <name evidence="4" type="primary">ppsC</name>
    <name evidence="4" type="ORF">MM817_01382</name>
</gene>
<evidence type="ECO:0000256" key="2">
    <source>
        <dbReference type="ARBA" id="ARBA00023002"/>
    </source>
</evidence>
<name>A0A9X1VBS0_9BACL</name>
<dbReference type="NCBIfam" id="TIGR02824">
    <property type="entry name" value="quinone_pig3"/>
    <property type="match status" value="1"/>
</dbReference>
<keyword evidence="4" id="KW-0012">Acyltransferase</keyword>
<dbReference type="EMBL" id="JALBUF010000003">
    <property type="protein sequence ID" value="MCI0183112.1"/>
    <property type="molecule type" value="Genomic_DNA"/>
</dbReference>
<dbReference type="Proteomes" id="UP001139263">
    <property type="component" value="Unassembled WGS sequence"/>
</dbReference>
<proteinExistence type="predicted"/>
<dbReference type="AlphaFoldDB" id="A0A9X1VBS0"/>
<evidence type="ECO:0000259" key="3">
    <source>
        <dbReference type="SMART" id="SM00829"/>
    </source>
</evidence>
<dbReference type="SUPFAM" id="SSF50129">
    <property type="entry name" value="GroES-like"/>
    <property type="match status" value="1"/>
</dbReference>
<evidence type="ECO:0000313" key="5">
    <source>
        <dbReference type="Proteomes" id="UP001139263"/>
    </source>
</evidence>
<dbReference type="InterPro" id="IPR013149">
    <property type="entry name" value="ADH-like_C"/>
</dbReference>
<dbReference type="SUPFAM" id="SSF51735">
    <property type="entry name" value="NAD(P)-binding Rossmann-fold domains"/>
    <property type="match status" value="1"/>
</dbReference>
<keyword evidence="2" id="KW-0560">Oxidoreductase</keyword>
<keyword evidence="1" id="KW-0521">NADP</keyword>
<sequence length="328" mass="35540">MMKAIMITKPGTPDVLQMTEIAAPTLQAKHVRVKVKATALNRADLLQRQGLYPPPAGESEILGLEMAGIVTEVAPDVTQFSLGQRVCALLPGGGYAQEVVVPEGMLARIPDALSFEEAASIPEAFLTAYSNLVWLGQLVPRSTVLIHAGASGVGTAAIQLVRELGSIPIVTAGSEKKREACMKLGAALAIDYKAGPFLDPVMKFTEQQGVQLIFDFIGAPYFEQNLQALAVDGRLIVIGAMGGSMQHSFDLGLLLRRRLQVIGTALRSRSKEQKEQLTSEFWEFAFTRFADGRLKPLVDHVFPLEQAAEAHRYMETNSNIGKIVLSVE</sequence>
<dbReference type="Pfam" id="PF08240">
    <property type="entry name" value="ADH_N"/>
    <property type="match status" value="1"/>
</dbReference>
<dbReference type="InterPro" id="IPR020843">
    <property type="entry name" value="ER"/>
</dbReference>
<keyword evidence="5" id="KW-1185">Reference proteome</keyword>
<dbReference type="PANTHER" id="PTHR48106:SF18">
    <property type="entry name" value="QUINONE OXIDOREDUCTASE PIG3"/>
    <property type="match status" value="1"/>
</dbReference>
<dbReference type="Pfam" id="PF00107">
    <property type="entry name" value="ADH_zinc_N"/>
    <property type="match status" value="1"/>
</dbReference>
<comment type="caution">
    <text evidence="4">The sequence shown here is derived from an EMBL/GenBank/DDBJ whole genome shotgun (WGS) entry which is preliminary data.</text>
</comment>
<reference evidence="4" key="1">
    <citation type="submission" date="2022-03" db="EMBL/GenBank/DDBJ databases">
        <title>Draft Genome Sequence of Firmicute Strain S0AB, a Heterotrophic Iron/Sulfur-Oxidizing Extreme Acidophile.</title>
        <authorList>
            <person name="Vergara E."/>
            <person name="Pakostova E."/>
            <person name="Johnson D.B."/>
            <person name="Holmes D.S."/>
        </authorList>
    </citation>
    <scope>NUCLEOTIDE SEQUENCE</scope>
    <source>
        <strain evidence="4">S0AB</strain>
    </source>
</reference>
<organism evidence="4 5">
    <name type="scientific">Sulfoacidibacillus ferrooxidans</name>
    <dbReference type="NCBI Taxonomy" id="2005001"/>
    <lineage>
        <taxon>Bacteria</taxon>
        <taxon>Bacillati</taxon>
        <taxon>Bacillota</taxon>
        <taxon>Bacilli</taxon>
        <taxon>Bacillales</taxon>
        <taxon>Alicyclobacillaceae</taxon>
        <taxon>Sulfoacidibacillus</taxon>
    </lineage>
</organism>
<dbReference type="SMART" id="SM00829">
    <property type="entry name" value="PKS_ER"/>
    <property type="match status" value="1"/>
</dbReference>
<dbReference type="InterPro" id="IPR011032">
    <property type="entry name" value="GroES-like_sf"/>
</dbReference>
<dbReference type="InterPro" id="IPR013154">
    <property type="entry name" value="ADH-like_N"/>
</dbReference>
<dbReference type="EC" id="2.3.1.41" evidence="4"/>
<dbReference type="PANTHER" id="PTHR48106">
    <property type="entry name" value="QUINONE OXIDOREDUCTASE PIG3-RELATED"/>
    <property type="match status" value="1"/>
</dbReference>
<feature type="domain" description="Enoyl reductase (ER)" evidence="3">
    <location>
        <begin position="11"/>
        <end position="325"/>
    </location>
</feature>
<evidence type="ECO:0000313" key="4">
    <source>
        <dbReference type="EMBL" id="MCI0183112.1"/>
    </source>
</evidence>